<reference evidence="5" key="1">
    <citation type="submission" date="2021-06" db="EMBL/GenBank/DDBJ databases">
        <authorList>
            <person name="Nardi T."/>
            <person name="Nardi T."/>
        </authorList>
    </citation>
    <scope>NUCLEOTIDE SEQUENCE</scope>
</reference>
<gene>
    <name evidence="5" type="ORF">MHYMCMPASI_00088</name>
</gene>
<dbReference type="PROSITE" id="PS51682">
    <property type="entry name" value="SAM_OMT_I"/>
    <property type="match status" value="1"/>
</dbReference>
<evidence type="ECO:0000256" key="1">
    <source>
        <dbReference type="ARBA" id="ARBA00022603"/>
    </source>
</evidence>
<dbReference type="PANTHER" id="PTHR10509:SF14">
    <property type="entry name" value="CAFFEOYL-COA O-METHYLTRANSFERASE 3-RELATED"/>
    <property type="match status" value="1"/>
</dbReference>
<comment type="similarity">
    <text evidence="4">Belongs to the class I-like SAM-binding methyltransferase superfamily. Cation-dependent O-methyltransferase family.</text>
</comment>
<dbReference type="GO" id="GO:0008171">
    <property type="term" value="F:O-methyltransferase activity"/>
    <property type="evidence" value="ECO:0007669"/>
    <property type="project" value="InterPro"/>
</dbReference>
<dbReference type="GO" id="GO:0008757">
    <property type="term" value="F:S-adenosylmethionine-dependent methyltransferase activity"/>
    <property type="evidence" value="ECO:0007669"/>
    <property type="project" value="TreeGrafter"/>
</dbReference>
<organism evidence="5 6">
    <name type="scientific">Hyalomma marginatum</name>
    <dbReference type="NCBI Taxonomy" id="34627"/>
    <lineage>
        <taxon>Eukaryota</taxon>
        <taxon>Metazoa</taxon>
        <taxon>Ecdysozoa</taxon>
        <taxon>Arthropoda</taxon>
        <taxon>Chelicerata</taxon>
        <taxon>Arachnida</taxon>
        <taxon>Acari</taxon>
        <taxon>Parasitiformes</taxon>
        <taxon>Ixodida</taxon>
        <taxon>Ixodoidea</taxon>
        <taxon>Ixodidae</taxon>
        <taxon>Hyalomminae</taxon>
        <taxon>Hyalomma</taxon>
    </lineage>
</organism>
<accession>A0A8S4BTI3</accession>
<proteinExistence type="inferred from homology"/>
<dbReference type="PANTHER" id="PTHR10509">
    <property type="entry name" value="O-METHYLTRANSFERASE-RELATED"/>
    <property type="match status" value="1"/>
</dbReference>
<dbReference type="InterPro" id="IPR050362">
    <property type="entry name" value="Cation-dep_OMT"/>
</dbReference>
<keyword evidence="2" id="KW-0808">Transferase</keyword>
<protein>
    <submittedName>
        <fullName evidence="5">O-methyltransferase family protein</fullName>
    </submittedName>
</protein>
<feature type="non-terminal residue" evidence="5">
    <location>
        <position position="1"/>
    </location>
</feature>
<sequence length="216" mass="24642">VRHSESEKIKYINDLYGYESGVLRAIRKSAPKNKAHIQVSPFEGAILKFFTQFIQAKLILEIGTFVGYSTAYMAGGLTKGCKILSIEKNIQSFNIAQENIIKHNLREKIELFNIDALTFLRTRKGLERADIIFIDGNKSEYYEYLSESMDILRTGGLVIADNTLLFDSVYKERPQNKHGSLMWESMQKFNRKVADSQLFQTIMLPTDSGLTVAIKK</sequence>
<evidence type="ECO:0000313" key="6">
    <source>
        <dbReference type="Proteomes" id="UP000837675"/>
    </source>
</evidence>
<dbReference type="CDD" id="cd02440">
    <property type="entry name" value="AdoMet_MTases"/>
    <property type="match status" value="1"/>
</dbReference>
<evidence type="ECO:0000256" key="3">
    <source>
        <dbReference type="ARBA" id="ARBA00022691"/>
    </source>
</evidence>
<evidence type="ECO:0000313" key="5">
    <source>
        <dbReference type="EMBL" id="CAG7589076.1"/>
    </source>
</evidence>
<dbReference type="AlphaFoldDB" id="A0A8S4BTI3"/>
<keyword evidence="6" id="KW-1185">Reference proteome</keyword>
<keyword evidence="3" id="KW-0949">S-adenosyl-L-methionine</keyword>
<comment type="caution">
    <text evidence="5">The sequence shown here is derived from an EMBL/GenBank/DDBJ whole genome shotgun (WGS) entry which is preliminary data.</text>
</comment>
<dbReference type="Gene3D" id="3.40.50.150">
    <property type="entry name" value="Vaccinia Virus protein VP39"/>
    <property type="match status" value="1"/>
</dbReference>
<dbReference type="SUPFAM" id="SSF53335">
    <property type="entry name" value="S-adenosyl-L-methionine-dependent methyltransferases"/>
    <property type="match status" value="1"/>
</dbReference>
<dbReference type="GO" id="GO:0032259">
    <property type="term" value="P:methylation"/>
    <property type="evidence" value="ECO:0007669"/>
    <property type="project" value="UniProtKB-KW"/>
</dbReference>
<dbReference type="EMBL" id="CAJVAF010000022">
    <property type="protein sequence ID" value="CAG7589076.1"/>
    <property type="molecule type" value="Genomic_DNA"/>
</dbReference>
<dbReference type="InterPro" id="IPR029063">
    <property type="entry name" value="SAM-dependent_MTases_sf"/>
</dbReference>
<dbReference type="Proteomes" id="UP000837675">
    <property type="component" value="Unassembled WGS sequence"/>
</dbReference>
<name>A0A8S4BTI3_9ACAR</name>
<dbReference type="Pfam" id="PF01596">
    <property type="entry name" value="Methyltransf_3"/>
    <property type="match status" value="1"/>
</dbReference>
<evidence type="ECO:0000256" key="2">
    <source>
        <dbReference type="ARBA" id="ARBA00022679"/>
    </source>
</evidence>
<keyword evidence="1" id="KW-0489">Methyltransferase</keyword>
<dbReference type="InterPro" id="IPR002935">
    <property type="entry name" value="SAM_O-MeTrfase"/>
</dbReference>
<evidence type="ECO:0000256" key="4">
    <source>
        <dbReference type="ARBA" id="ARBA00023453"/>
    </source>
</evidence>